<keyword evidence="5 6" id="KW-0472">Membrane</keyword>
<dbReference type="InterPro" id="IPR018461">
    <property type="entry name" value="Na/H_Antiport_NhaC-like_C"/>
</dbReference>
<keyword evidence="10" id="KW-1185">Reference proteome</keyword>
<evidence type="ECO:0000256" key="2">
    <source>
        <dbReference type="ARBA" id="ARBA00022475"/>
    </source>
</evidence>
<gene>
    <name evidence="9" type="ORF">L861_19190</name>
</gene>
<dbReference type="GO" id="GO:0005886">
    <property type="term" value="C:plasma membrane"/>
    <property type="evidence" value="ECO:0007669"/>
    <property type="project" value="UniProtKB-SubCell"/>
</dbReference>
<dbReference type="InterPro" id="IPR032813">
    <property type="entry name" value="Na_H_antiport_N"/>
</dbReference>
<feature type="transmembrane region" description="Helical" evidence="6">
    <location>
        <begin position="246"/>
        <end position="264"/>
    </location>
</feature>
<dbReference type="STRING" id="1121939.L861_19190"/>
<evidence type="ECO:0000256" key="3">
    <source>
        <dbReference type="ARBA" id="ARBA00022692"/>
    </source>
</evidence>
<keyword evidence="2" id="KW-1003">Cell membrane</keyword>
<feature type="domain" description="Na+/H+ antiporter NhaC-like C-terminal" evidence="7">
    <location>
        <begin position="150"/>
        <end position="442"/>
    </location>
</feature>
<dbReference type="eggNOG" id="COG2056">
    <property type="taxonomic scope" value="Bacteria"/>
</dbReference>
<dbReference type="Pfam" id="PF03553">
    <property type="entry name" value="Na_H_antiporter"/>
    <property type="match status" value="1"/>
</dbReference>
<dbReference type="AlphaFoldDB" id="S2KP26"/>
<keyword evidence="4 6" id="KW-1133">Transmembrane helix</keyword>
<dbReference type="InterPro" id="IPR052576">
    <property type="entry name" value="AA_Transporter-Related"/>
</dbReference>
<dbReference type="OrthoDB" id="9772446at2"/>
<feature type="transmembrane region" description="Helical" evidence="6">
    <location>
        <begin position="341"/>
        <end position="374"/>
    </location>
</feature>
<accession>S2KP26</accession>
<dbReference type="PANTHER" id="PTHR37821:SF1">
    <property type="entry name" value="AMINO ACID TRANSPORTER YUIF-RELATED"/>
    <property type="match status" value="1"/>
</dbReference>
<evidence type="ECO:0000256" key="5">
    <source>
        <dbReference type="ARBA" id="ARBA00023136"/>
    </source>
</evidence>
<evidence type="ECO:0000259" key="7">
    <source>
        <dbReference type="Pfam" id="PF03553"/>
    </source>
</evidence>
<dbReference type="EMBL" id="ASTJ01000012">
    <property type="protein sequence ID" value="EPC03660.1"/>
    <property type="molecule type" value="Genomic_DNA"/>
</dbReference>
<dbReference type="RefSeq" id="WP_016415783.1">
    <property type="nucleotide sequence ID" value="NZ_AUAB01000021.1"/>
</dbReference>
<proteinExistence type="predicted"/>
<evidence type="ECO:0000259" key="8">
    <source>
        <dbReference type="Pfam" id="PF13726"/>
    </source>
</evidence>
<sequence>MNAVVLAILVMVTLSLARVSVVFALIVASLVGGLYAGMPLDAILDAFNEGLGNGATVALSYAVLGAFAVALSRSGITELMASRAIRRFHLDESGGSRRMVTYTLLAALLAAAVSSQNLIPVHIAFIPVLVPPLLKLMNHLELDRRAVACVITFGITAPYMLLPVGFGSIFLHDILLANLNEAGTSLGLNVTPAMVPTAMIVPIGGMALGLLTALLFSYRRKRQYQDLDLAHGDESPAQAARHLKPWQLGVLAVALGGTVATQLVSGSMVLGGIFGFALLSVSGVFHWHEQDGIFTEGMRMMALVGFIMISAAGFASVMQASGEVETLVESSTALIGDNKGLAALIMLLVGLFITMGIGSSFSTIPIIASLYVPLAINFDFSPMATVALVGTAAALGDAGSPASDSTLGPTAGLNADGQHDHIWDSVVPTFLHYNIPLIAFGWLAAMTL</sequence>
<name>S2KP26_LITA3</name>
<evidence type="ECO:0000256" key="1">
    <source>
        <dbReference type="ARBA" id="ARBA00004651"/>
    </source>
</evidence>
<keyword evidence="3 6" id="KW-0812">Transmembrane</keyword>
<dbReference type="PANTHER" id="PTHR37821">
    <property type="entry name" value="AMINO ACID TRANSPORTER YUIF-RELATED"/>
    <property type="match status" value="1"/>
</dbReference>
<feature type="transmembrane region" description="Helical" evidence="6">
    <location>
        <begin position="118"/>
        <end position="134"/>
    </location>
</feature>
<comment type="subcellular location">
    <subcellularLocation>
        <location evidence="1">Cell membrane</location>
        <topology evidence="1">Multi-pass membrane protein</topology>
    </subcellularLocation>
</comment>
<reference evidence="9 10" key="1">
    <citation type="journal article" date="2013" name="Genome Announc.">
        <title>Draft genome sequence of the moderately halophilic gammaproteobacterium Halomonas anticariensis FP35.</title>
        <authorList>
            <person name="Tahrioui A."/>
            <person name="Quesada E."/>
            <person name="Llamas I."/>
        </authorList>
    </citation>
    <scope>NUCLEOTIDE SEQUENCE [LARGE SCALE GENOMIC DNA]</scope>
    <source>
        <strain evidence="10">DSM 16096 / CECT 5854 / LMG 22089 / FP35</strain>
    </source>
</reference>
<feature type="transmembrane region" description="Helical" evidence="6">
    <location>
        <begin position="146"/>
        <end position="171"/>
    </location>
</feature>
<evidence type="ECO:0000313" key="10">
    <source>
        <dbReference type="Proteomes" id="UP000014463"/>
    </source>
</evidence>
<organism evidence="9 10">
    <name type="scientific">Litchfieldella anticariensis (strain DSM 16096 / CECT 5854 / CIP 108499 / LMG 22089 / FP35)</name>
    <name type="common">Halomonas anticariensis</name>
    <dbReference type="NCBI Taxonomy" id="1121939"/>
    <lineage>
        <taxon>Bacteria</taxon>
        <taxon>Pseudomonadati</taxon>
        <taxon>Pseudomonadota</taxon>
        <taxon>Gammaproteobacteria</taxon>
        <taxon>Oceanospirillales</taxon>
        <taxon>Halomonadaceae</taxon>
        <taxon>Litchfieldella</taxon>
    </lineage>
</organism>
<dbReference type="Proteomes" id="UP000014463">
    <property type="component" value="Unassembled WGS sequence"/>
</dbReference>
<feature type="transmembrane region" description="Helical" evidence="6">
    <location>
        <begin position="54"/>
        <end position="74"/>
    </location>
</feature>
<dbReference type="Pfam" id="PF13726">
    <property type="entry name" value="Na_H_antiport_2"/>
    <property type="match status" value="1"/>
</dbReference>
<feature type="domain" description="Putative Na+/H+ antiporter N-terminal" evidence="8">
    <location>
        <begin position="2"/>
        <end position="86"/>
    </location>
</feature>
<comment type="caution">
    <text evidence="9">The sequence shown here is derived from an EMBL/GenBank/DDBJ whole genome shotgun (WGS) entry which is preliminary data.</text>
</comment>
<protein>
    <submittedName>
        <fullName evidence="9">Sodium:proton antiporter</fullName>
    </submittedName>
</protein>
<evidence type="ECO:0000313" key="9">
    <source>
        <dbReference type="EMBL" id="EPC03660.1"/>
    </source>
</evidence>
<dbReference type="PATRIC" id="fig|1121939.11.peg.1286"/>
<feature type="transmembrane region" description="Helical" evidence="6">
    <location>
        <begin position="300"/>
        <end position="321"/>
    </location>
</feature>
<feature type="transmembrane region" description="Helical" evidence="6">
    <location>
        <begin position="270"/>
        <end position="288"/>
    </location>
</feature>
<evidence type="ECO:0000256" key="4">
    <source>
        <dbReference type="ARBA" id="ARBA00022989"/>
    </source>
</evidence>
<feature type="transmembrane region" description="Helical" evidence="6">
    <location>
        <begin position="95"/>
        <end position="112"/>
    </location>
</feature>
<evidence type="ECO:0000256" key="6">
    <source>
        <dbReference type="SAM" id="Phobius"/>
    </source>
</evidence>
<feature type="transmembrane region" description="Helical" evidence="6">
    <location>
        <begin position="191"/>
        <end position="216"/>
    </location>
</feature>